<protein>
    <submittedName>
        <fullName evidence="2">Lrp/AsnC ligand binding domain-containing protein</fullName>
    </submittedName>
</protein>
<evidence type="ECO:0000313" key="3">
    <source>
        <dbReference type="Proteomes" id="UP000740413"/>
    </source>
</evidence>
<proteinExistence type="predicted"/>
<feature type="domain" description="Transcription regulator AsnC/Lrp ligand binding" evidence="1">
    <location>
        <begin position="2"/>
        <end position="31"/>
    </location>
</feature>
<dbReference type="Pfam" id="PF01037">
    <property type="entry name" value="AsnC_trans_reg"/>
    <property type="match status" value="1"/>
</dbReference>
<dbReference type="SUPFAM" id="SSF54909">
    <property type="entry name" value="Dimeric alpha+beta barrel"/>
    <property type="match status" value="1"/>
</dbReference>
<dbReference type="EMBL" id="JACATN010000003">
    <property type="protein sequence ID" value="MBT2161459.1"/>
    <property type="molecule type" value="Genomic_DNA"/>
</dbReference>
<gene>
    <name evidence="2" type="ORF">HW347_09290</name>
</gene>
<reference evidence="2 3" key="1">
    <citation type="submission" date="2020-06" db="EMBL/GenBank/DDBJ databases">
        <authorList>
            <person name="Isaeva M.P."/>
            <person name="Chernysheva N.Y."/>
        </authorList>
    </citation>
    <scope>NUCLEOTIDE SEQUENCE [LARGE SCALE GENOMIC DNA]</scope>
    <source>
        <strain evidence="2 3">KMM 6746</strain>
    </source>
</reference>
<accession>A0ABS5WDZ5</accession>
<sequence>MLEKINDFEEIKEAHRITGNQNIHLKVVVKNQICL</sequence>
<name>A0ABS5WDZ5_9FLAO</name>
<dbReference type="InterPro" id="IPR019887">
    <property type="entry name" value="Tscrpt_reg_AsnC/Lrp_C"/>
</dbReference>
<comment type="caution">
    <text evidence="2">The sequence shown here is derived from an EMBL/GenBank/DDBJ whole genome shotgun (WGS) entry which is preliminary data.</text>
</comment>
<dbReference type="Gene3D" id="3.30.70.920">
    <property type="match status" value="1"/>
</dbReference>
<evidence type="ECO:0000259" key="1">
    <source>
        <dbReference type="Pfam" id="PF01037"/>
    </source>
</evidence>
<dbReference type="Proteomes" id="UP000740413">
    <property type="component" value="Unassembled WGS sequence"/>
</dbReference>
<keyword evidence="3" id="KW-1185">Reference proteome</keyword>
<organism evidence="2 3">
    <name type="scientific">Zobellia barbeyronii</name>
    <dbReference type="NCBI Taxonomy" id="2748009"/>
    <lineage>
        <taxon>Bacteria</taxon>
        <taxon>Pseudomonadati</taxon>
        <taxon>Bacteroidota</taxon>
        <taxon>Flavobacteriia</taxon>
        <taxon>Flavobacteriales</taxon>
        <taxon>Flavobacteriaceae</taxon>
        <taxon>Zobellia</taxon>
    </lineage>
</organism>
<evidence type="ECO:0000313" key="2">
    <source>
        <dbReference type="EMBL" id="MBT2161459.1"/>
    </source>
</evidence>
<dbReference type="InterPro" id="IPR011008">
    <property type="entry name" value="Dimeric_a/b-barrel"/>
</dbReference>
<reference evidence="3" key="2">
    <citation type="submission" date="2023-07" db="EMBL/GenBank/DDBJ databases">
        <title>Zobellia barbeyronii sp. nov., a new marine flavobacterium, isolated from green and red algae.</title>
        <authorList>
            <person name="Nedashkovskaya O.I."/>
            <person name="Otstavnykh N."/>
            <person name="Zhukova N."/>
            <person name="Guzev K."/>
            <person name="Chausova V."/>
            <person name="Tekutyeva L."/>
            <person name="Mikhailov V."/>
            <person name="Isaeva M."/>
        </authorList>
    </citation>
    <scope>NUCLEOTIDE SEQUENCE [LARGE SCALE GENOMIC DNA]</scope>
    <source>
        <strain evidence="3">KMM 6746</strain>
    </source>
</reference>